<keyword evidence="11" id="KW-0472">Membrane</keyword>
<dbReference type="EC" id="2.7.13.3" evidence="2"/>
<evidence type="ECO:0000256" key="8">
    <source>
        <dbReference type="ARBA" id="ARBA00023012"/>
    </source>
</evidence>
<feature type="transmembrane region" description="Helical" evidence="11">
    <location>
        <begin position="90"/>
        <end position="116"/>
    </location>
</feature>
<gene>
    <name evidence="14" type="ORF">N1028_14170</name>
</gene>
<evidence type="ECO:0000256" key="3">
    <source>
        <dbReference type="ARBA" id="ARBA00022553"/>
    </source>
</evidence>
<dbReference type="RefSeq" id="WP_259530015.1">
    <property type="nucleotide sequence ID" value="NZ_JANLCK010000008.1"/>
</dbReference>
<feature type="domain" description="Histidine kinase/HSP90-like ATPase" evidence="12">
    <location>
        <begin position="335"/>
        <end position="433"/>
    </location>
</feature>
<evidence type="ECO:0000256" key="5">
    <source>
        <dbReference type="ARBA" id="ARBA00022741"/>
    </source>
</evidence>
<comment type="caution">
    <text evidence="14">The sequence shown here is derived from an EMBL/GenBank/DDBJ whole genome shotgun (WGS) entry which is preliminary data.</text>
</comment>
<keyword evidence="4" id="KW-0808">Transferase</keyword>
<organism evidence="14 15">
    <name type="scientific">Herbiconiux oxytropis</name>
    <dbReference type="NCBI Taxonomy" id="2970915"/>
    <lineage>
        <taxon>Bacteria</taxon>
        <taxon>Bacillati</taxon>
        <taxon>Actinomycetota</taxon>
        <taxon>Actinomycetes</taxon>
        <taxon>Micrococcales</taxon>
        <taxon>Microbacteriaceae</taxon>
        <taxon>Herbiconiux</taxon>
    </lineage>
</organism>
<dbReference type="Gene3D" id="1.20.5.1930">
    <property type="match status" value="1"/>
</dbReference>
<keyword evidence="11" id="KW-1133">Transmembrane helix</keyword>
<dbReference type="Pfam" id="PF07730">
    <property type="entry name" value="HisKA_3"/>
    <property type="match status" value="1"/>
</dbReference>
<dbReference type="Pfam" id="PF02518">
    <property type="entry name" value="HATPase_c"/>
    <property type="match status" value="1"/>
</dbReference>
<keyword evidence="7" id="KW-0067">ATP-binding</keyword>
<evidence type="ECO:0000256" key="2">
    <source>
        <dbReference type="ARBA" id="ARBA00012438"/>
    </source>
</evidence>
<evidence type="ECO:0000256" key="4">
    <source>
        <dbReference type="ARBA" id="ARBA00022679"/>
    </source>
</evidence>
<dbReference type="EMBL" id="JANLCK010000008">
    <property type="protein sequence ID" value="MCS5727042.1"/>
    <property type="molecule type" value="Genomic_DNA"/>
</dbReference>
<evidence type="ECO:0000256" key="10">
    <source>
        <dbReference type="SAM" id="MobiDB-lite"/>
    </source>
</evidence>
<sequence>MTSSERLHDPRSGAASAESATPTWEDAASAGIVFALGVLLIALGASGMWSDAPRWLGDDASPWLHLVPLALGCGAMLVKRRLPLTMLGVGILAVAADWVIGGSIAMIVVLFDLLYAATAYSSPGRRKLVVRGVIVVIVGTGVVPLVAGAPLQLTVLLVLQTIALLVVPVWWALNVVQKAELAALAEGRAALERDRADALERVAAADRAQAEQVAATDRAEAVAAERARMARDLHDTIAGQLSVIAIRAEASLAHSPDPVRDRESLAVVRESAVRSLGEMRQMIGLLRDGGSDPLATAPGLERLGELVEGSRRSGIDVRVDPPRSFARVGPPTAVEQAAYRVVQESIVNAGKHAPGSVVSVRITDDLEGGRLVVEVSNAAGDLEGAFDAATPVRPTTSSGFGLVTMRERTLALGGVFAAGRSEGTWVVRAEFPTRTLGSRA</sequence>
<dbReference type="GO" id="GO:0046983">
    <property type="term" value="F:protein dimerization activity"/>
    <property type="evidence" value="ECO:0007669"/>
    <property type="project" value="InterPro"/>
</dbReference>
<keyword evidence="15" id="KW-1185">Reference proteome</keyword>
<feature type="domain" description="Signal transduction histidine kinase subgroup 3 dimerisation and phosphoacceptor" evidence="13">
    <location>
        <begin position="225"/>
        <end position="289"/>
    </location>
</feature>
<accession>A0AA42BUL4</accession>
<evidence type="ECO:0000313" key="14">
    <source>
        <dbReference type="EMBL" id="MCS5727042.1"/>
    </source>
</evidence>
<dbReference type="InterPro" id="IPR050482">
    <property type="entry name" value="Sensor_HK_TwoCompSys"/>
</dbReference>
<feature type="transmembrane region" description="Helical" evidence="11">
    <location>
        <begin position="61"/>
        <end position="78"/>
    </location>
</feature>
<dbReference type="SUPFAM" id="SSF55874">
    <property type="entry name" value="ATPase domain of HSP90 chaperone/DNA topoisomerase II/histidine kinase"/>
    <property type="match status" value="1"/>
</dbReference>
<keyword evidence="6 14" id="KW-0418">Kinase</keyword>
<reference evidence="14" key="1">
    <citation type="submission" date="2022-08" db="EMBL/GenBank/DDBJ databases">
        <authorList>
            <person name="Deng Y."/>
            <person name="Han X.-F."/>
            <person name="Zhang Y.-Q."/>
        </authorList>
    </citation>
    <scope>NUCLEOTIDE SEQUENCE</scope>
    <source>
        <strain evidence="14">CPCC 203407</strain>
    </source>
</reference>
<dbReference type="AlphaFoldDB" id="A0AA42BUL4"/>
<evidence type="ECO:0000256" key="1">
    <source>
        <dbReference type="ARBA" id="ARBA00000085"/>
    </source>
</evidence>
<keyword evidence="11" id="KW-0812">Transmembrane</keyword>
<keyword evidence="3" id="KW-0597">Phosphoprotein</keyword>
<feature type="compositionally biased region" description="Basic and acidic residues" evidence="10">
    <location>
        <begin position="1"/>
        <end position="11"/>
    </location>
</feature>
<feature type="transmembrane region" description="Helical" evidence="11">
    <location>
        <begin position="153"/>
        <end position="173"/>
    </location>
</feature>
<feature type="transmembrane region" description="Helical" evidence="11">
    <location>
        <begin position="27"/>
        <end position="49"/>
    </location>
</feature>
<keyword evidence="8" id="KW-0902">Two-component regulatory system</keyword>
<evidence type="ECO:0000259" key="13">
    <source>
        <dbReference type="Pfam" id="PF07730"/>
    </source>
</evidence>
<feature type="coiled-coil region" evidence="9">
    <location>
        <begin position="181"/>
        <end position="208"/>
    </location>
</feature>
<evidence type="ECO:0000259" key="12">
    <source>
        <dbReference type="Pfam" id="PF02518"/>
    </source>
</evidence>
<dbReference type="GO" id="GO:0016020">
    <property type="term" value="C:membrane"/>
    <property type="evidence" value="ECO:0007669"/>
    <property type="project" value="InterPro"/>
</dbReference>
<dbReference type="Gene3D" id="3.30.565.10">
    <property type="entry name" value="Histidine kinase-like ATPase, C-terminal domain"/>
    <property type="match status" value="1"/>
</dbReference>
<dbReference type="GO" id="GO:0005524">
    <property type="term" value="F:ATP binding"/>
    <property type="evidence" value="ECO:0007669"/>
    <property type="project" value="UniProtKB-KW"/>
</dbReference>
<dbReference type="CDD" id="cd16917">
    <property type="entry name" value="HATPase_UhpB-NarQ-NarX-like"/>
    <property type="match status" value="1"/>
</dbReference>
<dbReference type="Proteomes" id="UP001165587">
    <property type="component" value="Unassembled WGS sequence"/>
</dbReference>
<name>A0AA42BUL4_9MICO</name>
<evidence type="ECO:0000313" key="15">
    <source>
        <dbReference type="Proteomes" id="UP001165587"/>
    </source>
</evidence>
<keyword evidence="5" id="KW-0547">Nucleotide-binding</keyword>
<dbReference type="InterPro" id="IPR003594">
    <property type="entry name" value="HATPase_dom"/>
</dbReference>
<keyword evidence="9" id="KW-0175">Coiled coil</keyword>
<evidence type="ECO:0000256" key="7">
    <source>
        <dbReference type="ARBA" id="ARBA00022840"/>
    </source>
</evidence>
<dbReference type="InterPro" id="IPR036890">
    <property type="entry name" value="HATPase_C_sf"/>
</dbReference>
<evidence type="ECO:0000256" key="6">
    <source>
        <dbReference type="ARBA" id="ARBA00022777"/>
    </source>
</evidence>
<protein>
    <recommendedName>
        <fullName evidence="2">histidine kinase</fullName>
        <ecNumber evidence="2">2.7.13.3</ecNumber>
    </recommendedName>
</protein>
<proteinExistence type="predicted"/>
<evidence type="ECO:0000256" key="11">
    <source>
        <dbReference type="SAM" id="Phobius"/>
    </source>
</evidence>
<dbReference type="PANTHER" id="PTHR24421">
    <property type="entry name" value="NITRATE/NITRITE SENSOR PROTEIN NARX-RELATED"/>
    <property type="match status" value="1"/>
</dbReference>
<dbReference type="GO" id="GO:0000155">
    <property type="term" value="F:phosphorelay sensor kinase activity"/>
    <property type="evidence" value="ECO:0007669"/>
    <property type="project" value="InterPro"/>
</dbReference>
<feature type="transmembrane region" description="Helical" evidence="11">
    <location>
        <begin position="128"/>
        <end position="147"/>
    </location>
</feature>
<comment type="catalytic activity">
    <reaction evidence="1">
        <text>ATP + protein L-histidine = ADP + protein N-phospho-L-histidine.</text>
        <dbReference type="EC" id="2.7.13.3"/>
    </reaction>
</comment>
<dbReference type="PANTHER" id="PTHR24421:SF10">
    <property type="entry name" value="NITRATE_NITRITE SENSOR PROTEIN NARQ"/>
    <property type="match status" value="1"/>
</dbReference>
<evidence type="ECO:0000256" key="9">
    <source>
        <dbReference type="SAM" id="Coils"/>
    </source>
</evidence>
<dbReference type="InterPro" id="IPR011712">
    <property type="entry name" value="Sig_transdc_His_kin_sub3_dim/P"/>
</dbReference>
<feature type="region of interest" description="Disordered" evidence="10">
    <location>
        <begin position="1"/>
        <end position="20"/>
    </location>
</feature>